<dbReference type="Pfam" id="PF12833">
    <property type="entry name" value="HTH_18"/>
    <property type="match status" value="1"/>
</dbReference>
<dbReference type="EMBL" id="JACSGT010000002">
    <property type="protein sequence ID" value="MCF2220866.1"/>
    <property type="molecule type" value="Genomic_DNA"/>
</dbReference>
<evidence type="ECO:0000313" key="7">
    <source>
        <dbReference type="Proteomes" id="UP001430374"/>
    </source>
</evidence>
<keyword evidence="1" id="KW-0805">Transcription regulation</keyword>
<keyword evidence="4" id="KW-0812">Transmembrane</keyword>
<keyword evidence="4" id="KW-0472">Membrane</keyword>
<dbReference type="Proteomes" id="UP001430374">
    <property type="component" value="Unassembled WGS sequence"/>
</dbReference>
<dbReference type="PROSITE" id="PS01124">
    <property type="entry name" value="HTH_ARAC_FAMILY_2"/>
    <property type="match status" value="1"/>
</dbReference>
<dbReference type="Gene3D" id="1.10.10.60">
    <property type="entry name" value="Homeodomain-like"/>
    <property type="match status" value="2"/>
</dbReference>
<dbReference type="RefSeq" id="WP_235132252.1">
    <property type="nucleotide sequence ID" value="NZ_JACSGT010000002.1"/>
</dbReference>
<evidence type="ECO:0000259" key="5">
    <source>
        <dbReference type="PROSITE" id="PS01124"/>
    </source>
</evidence>
<dbReference type="SMART" id="SM00342">
    <property type="entry name" value="HTH_ARAC"/>
    <property type="match status" value="1"/>
</dbReference>
<dbReference type="InterPro" id="IPR018060">
    <property type="entry name" value="HTH_AraC"/>
</dbReference>
<feature type="transmembrane region" description="Helical" evidence="4">
    <location>
        <begin position="395"/>
        <end position="413"/>
    </location>
</feature>
<keyword evidence="7" id="KW-1185">Reference proteome</keyword>
<dbReference type="SUPFAM" id="SSF46689">
    <property type="entry name" value="Homeodomain-like"/>
    <property type="match status" value="1"/>
</dbReference>
<dbReference type="InterPro" id="IPR009057">
    <property type="entry name" value="Homeodomain-like_sf"/>
</dbReference>
<evidence type="ECO:0000256" key="2">
    <source>
        <dbReference type="ARBA" id="ARBA00023125"/>
    </source>
</evidence>
<evidence type="ECO:0000256" key="3">
    <source>
        <dbReference type="ARBA" id="ARBA00023163"/>
    </source>
</evidence>
<evidence type="ECO:0000313" key="6">
    <source>
        <dbReference type="EMBL" id="MCF2220866.1"/>
    </source>
</evidence>
<dbReference type="PANTHER" id="PTHR43280:SF2">
    <property type="entry name" value="HTH-TYPE TRANSCRIPTIONAL REGULATOR EXSA"/>
    <property type="match status" value="1"/>
</dbReference>
<keyword evidence="3" id="KW-0804">Transcription</keyword>
<protein>
    <submittedName>
        <fullName evidence="6">Helix-turn-helix transcriptional regulator</fullName>
    </submittedName>
</protein>
<dbReference type="PANTHER" id="PTHR43280">
    <property type="entry name" value="ARAC-FAMILY TRANSCRIPTIONAL REGULATOR"/>
    <property type="match status" value="1"/>
</dbReference>
<keyword evidence="2" id="KW-0238">DNA-binding</keyword>
<proteinExistence type="predicted"/>
<name>A0ABS9C8I0_9FLAO</name>
<organism evidence="6 7">
    <name type="scientific">Chryseobacterium indicum</name>
    <dbReference type="NCBI Taxonomy" id="2766954"/>
    <lineage>
        <taxon>Bacteria</taxon>
        <taxon>Pseudomonadati</taxon>
        <taxon>Bacteroidota</taxon>
        <taxon>Flavobacteriia</taxon>
        <taxon>Flavobacteriales</taxon>
        <taxon>Weeksellaceae</taxon>
        <taxon>Chryseobacterium group</taxon>
        <taxon>Chryseobacterium</taxon>
    </lineage>
</organism>
<feature type="domain" description="HTH araC/xylS-type" evidence="5">
    <location>
        <begin position="459"/>
        <end position="561"/>
    </location>
</feature>
<accession>A0ABS9C8I0</accession>
<sequence>MLLKKILVIFFFISVKIYSQSLTDLKDSHEIDSLIKKDQWDLVHHKLSNENINFKRLSKYNTKYDLLIRIDSASSLYGKGKFSEAEKSVFSFLDLLQKNKNKIAFSYYEALKHIAVTRLFYIEKRKGNIALGLKYLNNLTIGMSPVYKKKQLIFFAVAYIELRNYKKGIDLLSIHLNDIYNDRENRLYTKFLKAKEIAAAYNTKSDAFINWYKDTGAIKFLDSAEQNYEKAYQLMKNSGNFSAYSKALHRSRKAQIALFKKEYNLSLSLFNDCEKDSVLMKKSFSKEIVWISKAEIYTNLKKSDLAFKYLRKLTTDIQDSKCSYENKLKVYYLLSINYERNGNNEMAYKYAKLSLSEINKENAQKNTGNFFMGIYEKQEIKNISEETLKKNNKNLFIFFASLILIFTLFYIIYYQKRKNKDEIIKNKNLYKIGLNTQNNDQKSPTPIENDTVSNILLKLDSLELKKKFLSNSFKLVNVAKQMNTNTTYLSQIINQYKGVSFSEYVNNLRINYILTELEKNPVIRKYNIEVISKEIGYKSCTTFINAFKKRVHMTPSEYIKKLDKKIFNK</sequence>
<reference evidence="6" key="1">
    <citation type="submission" date="2021-08" db="EMBL/GenBank/DDBJ databases">
        <title>Complete genome sequence of Chryseobacterium sp strain PS-8.</title>
        <authorList>
            <person name="Das S.K."/>
        </authorList>
    </citation>
    <scope>NUCLEOTIDE SEQUENCE</scope>
    <source>
        <strain evidence="6">PS-8</strain>
    </source>
</reference>
<comment type="caution">
    <text evidence="6">The sequence shown here is derived from an EMBL/GenBank/DDBJ whole genome shotgun (WGS) entry which is preliminary data.</text>
</comment>
<evidence type="ECO:0000256" key="4">
    <source>
        <dbReference type="SAM" id="Phobius"/>
    </source>
</evidence>
<evidence type="ECO:0000256" key="1">
    <source>
        <dbReference type="ARBA" id="ARBA00023015"/>
    </source>
</evidence>
<gene>
    <name evidence="6" type="ORF">H9Q08_16405</name>
</gene>
<keyword evidence="4" id="KW-1133">Transmembrane helix</keyword>